<reference evidence="1" key="1">
    <citation type="journal article" date="2021" name="IMA Fungus">
        <title>Genomic characterization of three marine fungi, including Emericellopsis atlantica sp. nov. with signatures of a generalist lifestyle and marine biomass degradation.</title>
        <authorList>
            <person name="Hagestad O.C."/>
            <person name="Hou L."/>
            <person name="Andersen J.H."/>
            <person name="Hansen E.H."/>
            <person name="Altermark B."/>
            <person name="Li C."/>
            <person name="Kuhnert E."/>
            <person name="Cox R.J."/>
            <person name="Crous P.W."/>
            <person name="Spatafora J.W."/>
            <person name="Lail K."/>
            <person name="Amirebrahimi M."/>
            <person name="Lipzen A."/>
            <person name="Pangilinan J."/>
            <person name="Andreopoulos W."/>
            <person name="Hayes R.D."/>
            <person name="Ng V."/>
            <person name="Grigoriev I.V."/>
            <person name="Jackson S.A."/>
            <person name="Sutton T.D.S."/>
            <person name="Dobson A.D.W."/>
            <person name="Rama T."/>
        </authorList>
    </citation>
    <scope>NUCLEOTIDE SEQUENCE</scope>
    <source>
        <strain evidence="1">TRa018bII</strain>
    </source>
</reference>
<organism evidence="1 2">
    <name type="scientific">Amylocarpus encephaloides</name>
    <dbReference type="NCBI Taxonomy" id="45428"/>
    <lineage>
        <taxon>Eukaryota</taxon>
        <taxon>Fungi</taxon>
        <taxon>Dikarya</taxon>
        <taxon>Ascomycota</taxon>
        <taxon>Pezizomycotina</taxon>
        <taxon>Leotiomycetes</taxon>
        <taxon>Helotiales</taxon>
        <taxon>Helotiales incertae sedis</taxon>
        <taxon>Amylocarpus</taxon>
    </lineage>
</organism>
<proteinExistence type="predicted"/>
<dbReference type="Proteomes" id="UP000824998">
    <property type="component" value="Unassembled WGS sequence"/>
</dbReference>
<gene>
    <name evidence="1" type="ORF">BJ875DRAFT_545925</name>
</gene>
<dbReference type="AlphaFoldDB" id="A0A9P8C1W5"/>
<evidence type="ECO:0000313" key="2">
    <source>
        <dbReference type="Proteomes" id="UP000824998"/>
    </source>
</evidence>
<dbReference type="OrthoDB" id="3564456at2759"/>
<accession>A0A9P8C1W5</accession>
<comment type="caution">
    <text evidence="1">The sequence shown here is derived from an EMBL/GenBank/DDBJ whole genome shotgun (WGS) entry which is preliminary data.</text>
</comment>
<protein>
    <submittedName>
        <fullName evidence="1">Uncharacterized protein</fullName>
    </submittedName>
</protein>
<dbReference type="EMBL" id="MU251647">
    <property type="protein sequence ID" value="KAG9230744.1"/>
    <property type="molecule type" value="Genomic_DNA"/>
</dbReference>
<keyword evidence="2" id="KW-1185">Reference proteome</keyword>
<sequence>MPFGRFSSSFSLDTSTLNNFDNDHTPLESWLRNYDSGNPGAASAGTVSSSLALAFSRPTYTPSSFYTWPSSGLTKYGGDGSLTSCNYHISSSPEISSSLLDHESRERSLADSYTPPTYPPTDLIQTPSQTIGNYNVPTLNLPPIGTPRELERLPPLRPFSPTPIQPSQLPTPIDRRFWLVTASATTQQLDNAISRLVSELNWDFFASNFHTLNPTGGVMTEQEWRKNIILGYEAYITLKAQGNEGTFSQNFQDGLDGYRTFVHNIISFFSDVANNTKIECLHSPTSEKDNLILRIFWECLQTGGDIQTFPATRCANAGLSYPGHGKSKFDERLRLAQTANRYGRSIYSV</sequence>
<evidence type="ECO:0000313" key="1">
    <source>
        <dbReference type="EMBL" id="KAG9230744.1"/>
    </source>
</evidence>
<name>A0A9P8C1W5_9HELO</name>